<dbReference type="GO" id="GO:0005802">
    <property type="term" value="C:trans-Golgi network"/>
    <property type="evidence" value="ECO:0007669"/>
    <property type="project" value="Ensembl"/>
</dbReference>
<keyword evidence="11" id="KW-0325">Glycoprotein</keyword>
<dbReference type="Ensembl" id="ENSMODT00000035534.2">
    <property type="protein sequence ID" value="ENSMODP00000033949.2"/>
    <property type="gene ID" value="ENSMODG00000024373.2"/>
</dbReference>
<comment type="catalytic activity">
    <reaction evidence="16">
        <text>an N-acetyl-alpha-neuraminyl-(2-&gt;3)-beta-D-galactosyl-(1-&gt;4)-N-acetyl-beta-D-glucosaminyl derivative + GDP-beta-L-fucose = an alpha-Neu5Ac-(2-&gt;3)-beta-D-Gal-(1-&gt;4)-[alpha-L-Fuc-(1-&gt;3)]-beta-D-GlcNAc derivative + GDP + H(+)</text>
        <dbReference type="Rhea" id="RHEA:56076"/>
        <dbReference type="ChEBI" id="CHEBI:15378"/>
        <dbReference type="ChEBI" id="CHEBI:57273"/>
        <dbReference type="ChEBI" id="CHEBI:58189"/>
        <dbReference type="ChEBI" id="CHEBI:136545"/>
        <dbReference type="ChEBI" id="CHEBI:139509"/>
    </reaction>
    <physiologicalReaction direction="left-to-right" evidence="16">
        <dbReference type="Rhea" id="RHEA:56077"/>
    </physiologicalReaction>
</comment>
<dbReference type="GO" id="GO:0009986">
    <property type="term" value="C:cell surface"/>
    <property type="evidence" value="ECO:0007669"/>
    <property type="project" value="Ensembl"/>
</dbReference>
<dbReference type="GO" id="GO:1903238">
    <property type="term" value="P:positive regulation of leukocyte tethering or rolling"/>
    <property type="evidence" value="ECO:0007669"/>
    <property type="project" value="Ensembl"/>
</dbReference>
<dbReference type="GO" id="GO:0071944">
    <property type="term" value="C:cell periphery"/>
    <property type="evidence" value="ECO:0007669"/>
    <property type="project" value="Ensembl"/>
</dbReference>
<dbReference type="InterPro" id="IPR055270">
    <property type="entry name" value="Glyco_tran_10_C"/>
</dbReference>
<evidence type="ECO:0000256" key="15">
    <source>
        <dbReference type="ARBA" id="ARBA00036234"/>
    </source>
</evidence>
<name>F6ZTC1_MONDO</name>
<evidence type="ECO:0000256" key="18">
    <source>
        <dbReference type="RuleBase" id="RU003832"/>
    </source>
</evidence>
<organism evidence="22 23">
    <name type="scientific">Monodelphis domestica</name>
    <name type="common">Gray short-tailed opossum</name>
    <dbReference type="NCBI Taxonomy" id="13616"/>
    <lineage>
        <taxon>Eukaryota</taxon>
        <taxon>Metazoa</taxon>
        <taxon>Chordata</taxon>
        <taxon>Craniata</taxon>
        <taxon>Vertebrata</taxon>
        <taxon>Euteleostomi</taxon>
        <taxon>Mammalia</taxon>
        <taxon>Metatheria</taxon>
        <taxon>Didelphimorphia</taxon>
        <taxon>Didelphidae</taxon>
        <taxon>Monodelphis</taxon>
    </lineage>
</organism>
<dbReference type="GO" id="GO:1902624">
    <property type="term" value="P:positive regulation of neutrophil migration"/>
    <property type="evidence" value="ECO:0007669"/>
    <property type="project" value="Ensembl"/>
</dbReference>
<comment type="catalytic activity">
    <reaction evidence="13">
        <text>a beta-D-galactosyl-(1-&gt;4)-N-acetyl-beta-D-glucosaminyl derivative + GDP-beta-L-fucose = a beta-D-galactosyl-(1-&gt;4)-[alpha-L-fucosyl-(1-&gt;3)]-N-acetyl-beta-D-glucosaminyl derivative + GDP + H(+)</text>
        <dbReference type="Rhea" id="RHEA:14257"/>
        <dbReference type="ChEBI" id="CHEBI:15378"/>
        <dbReference type="ChEBI" id="CHEBI:57273"/>
        <dbReference type="ChEBI" id="CHEBI:58189"/>
        <dbReference type="ChEBI" id="CHEBI:133507"/>
        <dbReference type="ChEBI" id="CHEBI:137941"/>
        <dbReference type="EC" id="2.4.1.152"/>
    </reaction>
    <physiologicalReaction direction="left-to-right" evidence="13">
        <dbReference type="Rhea" id="RHEA:14258"/>
    </physiologicalReaction>
</comment>
<evidence type="ECO:0000256" key="2">
    <source>
        <dbReference type="ARBA" id="ARBA00004922"/>
    </source>
</evidence>
<evidence type="ECO:0000313" key="23">
    <source>
        <dbReference type="Proteomes" id="UP000002280"/>
    </source>
</evidence>
<dbReference type="FunCoup" id="F6ZTC1">
    <property type="interactions" value="827"/>
</dbReference>
<dbReference type="FunFam" id="3.40.50.11660:FF:000001">
    <property type="entry name" value="alpha-(1,3)-fucosyltransferase 9"/>
    <property type="match status" value="1"/>
</dbReference>
<dbReference type="STRING" id="13616.ENSMODP00000033949"/>
<comment type="pathway">
    <text evidence="2">Protein modification; protein glycosylation.</text>
</comment>
<dbReference type="EC" id="2.4.1.-" evidence="18"/>
<evidence type="ECO:0000256" key="19">
    <source>
        <dbReference type="SAM" id="MobiDB-lite"/>
    </source>
</evidence>
<dbReference type="OMA" id="QLWVWMN"/>
<gene>
    <name evidence="22" type="primary">FUT4</name>
</gene>
<evidence type="ECO:0000313" key="22">
    <source>
        <dbReference type="Ensembl" id="ENSMODP00000033949.2"/>
    </source>
</evidence>
<dbReference type="GO" id="GO:0017083">
    <property type="term" value="F:4-galactosyl-N-acetylglucosaminide 3-alpha-L-fucosyltransferase activity"/>
    <property type="evidence" value="ECO:0007669"/>
    <property type="project" value="UniProtKB-EC"/>
</dbReference>
<comment type="catalytic activity">
    <reaction evidence="14">
        <text>an alpha-Neu5Ac-(2-&gt;3)-beta-D-Gal-(1-&gt;4)-beta-D-GlcNAc6S derivative + GDP-beta-L-fucose = an alpha-Neu5Ac-(2-&gt;3)-beta-D-Gal-(1-&gt;4)-[alpha-L-Fuc-(1-&gt;3)]-beta-D-GlcNAc6S derivative + GDP + H(+)</text>
        <dbReference type="Rhea" id="RHEA:62004"/>
        <dbReference type="ChEBI" id="CHEBI:15378"/>
        <dbReference type="ChEBI" id="CHEBI:57273"/>
        <dbReference type="ChEBI" id="CHEBI:58189"/>
        <dbReference type="ChEBI" id="CHEBI:145344"/>
        <dbReference type="ChEBI" id="CHEBI:145345"/>
    </reaction>
    <physiologicalReaction direction="left-to-right" evidence="14">
        <dbReference type="Rhea" id="RHEA:62005"/>
    </physiologicalReaction>
</comment>
<evidence type="ECO:0000256" key="3">
    <source>
        <dbReference type="ARBA" id="ARBA00008919"/>
    </source>
</evidence>
<dbReference type="Pfam" id="PF17039">
    <property type="entry name" value="Glyco_tran_10_N"/>
    <property type="match status" value="1"/>
</dbReference>
<evidence type="ECO:0000259" key="20">
    <source>
        <dbReference type="Pfam" id="PF00852"/>
    </source>
</evidence>
<evidence type="ECO:0000256" key="12">
    <source>
        <dbReference type="ARBA" id="ARBA00023198"/>
    </source>
</evidence>
<dbReference type="AlphaFoldDB" id="F6ZTC1"/>
<dbReference type="PANTHER" id="PTHR11929:SF132">
    <property type="entry name" value="ALPHA-(1,3)-FUCOSYLTRANSFERASE 4"/>
    <property type="match status" value="1"/>
</dbReference>
<evidence type="ECO:0000256" key="5">
    <source>
        <dbReference type="ARBA" id="ARBA00022679"/>
    </source>
</evidence>
<sequence length="471" mass="54223">MARGTHLPQAWSPGGGEPGVWHSESGRCPLPPQASQQEDELPRRARRRGELQQYESRYLSPLRVGLGRATAAAAPAYPPLPMFMRWLGQLRGRSGGREMPRIVWLLLAVGLLFSGLVFYIYLGLLPPLPWASSRPLVSPHQVTVLMWWEPFSGSGRSSGPAPDCQRQFNVSGCRLITDRKYYWEAQAVLFHHRDLVGTQDWPPPRPEPNGIAARVVGISWMGSQPARPPGQRWVWMNFESPTNSPKLGSFDSSLFNWTLTYRADSDIFVPYGYLYPRNSLHDPPAGLMPPMSRKQGLVAWVISHWNEKQARVRYYYELRRHVKVDVFGLRGPGRLMPDIGLLHTVARYKFYLAFENSQHQDYITEKLWRNSLLAGAVPVVLGPSRANYERFVPRSAFIHVDDFPNASALAAYLHFLDRNLNMYKRYFDWRRRYAVHTLSFWDEPWCRTCQVLQIAGDRPKKMYNLAAWFQR</sequence>
<feature type="domain" description="Fucosyltransferase C-terminal" evidence="20">
    <location>
        <begin position="292"/>
        <end position="468"/>
    </location>
</feature>
<dbReference type="InterPro" id="IPR031481">
    <property type="entry name" value="Glyco_tran_10_N"/>
</dbReference>
<evidence type="ECO:0000256" key="1">
    <source>
        <dbReference type="ARBA" id="ARBA00004447"/>
    </source>
</evidence>
<comment type="similarity">
    <text evidence="3 18">Belongs to the glycosyltransferase 10 family.</text>
</comment>
<dbReference type="InParanoid" id="F6ZTC1"/>
<evidence type="ECO:0000256" key="6">
    <source>
        <dbReference type="ARBA" id="ARBA00022692"/>
    </source>
</evidence>
<keyword evidence="12" id="KW-0395">Inflammatory response</keyword>
<dbReference type="InterPro" id="IPR001503">
    <property type="entry name" value="Glyco_trans_10"/>
</dbReference>
<keyword evidence="6 18" id="KW-0812">Transmembrane</keyword>
<evidence type="ECO:0000256" key="10">
    <source>
        <dbReference type="ARBA" id="ARBA00023136"/>
    </source>
</evidence>
<evidence type="ECO:0000256" key="7">
    <source>
        <dbReference type="ARBA" id="ARBA00022968"/>
    </source>
</evidence>
<dbReference type="SUPFAM" id="SSF53756">
    <property type="entry name" value="UDP-Glycosyltransferase/glycogen phosphorylase"/>
    <property type="match status" value="1"/>
</dbReference>
<evidence type="ECO:0000259" key="21">
    <source>
        <dbReference type="Pfam" id="PF17039"/>
    </source>
</evidence>
<keyword evidence="9 18" id="KW-0333">Golgi apparatus</keyword>
<proteinExistence type="inferred from homology"/>
<feature type="region of interest" description="Disordered" evidence="19">
    <location>
        <begin position="1"/>
        <end position="47"/>
    </location>
</feature>
<accession>F6ZTC1</accession>
<keyword evidence="4 18" id="KW-0328">Glycosyltransferase</keyword>
<feature type="transmembrane region" description="Helical" evidence="18">
    <location>
        <begin position="102"/>
        <end position="124"/>
    </location>
</feature>
<keyword evidence="8 18" id="KW-1133">Transmembrane helix</keyword>
<reference evidence="22 23" key="1">
    <citation type="journal article" date="2007" name="Nature">
        <title>Genome of the marsupial Monodelphis domestica reveals innovation in non-coding sequences.</title>
        <authorList>
            <person name="Mikkelsen T.S."/>
            <person name="Wakefield M.J."/>
            <person name="Aken B."/>
            <person name="Amemiya C.T."/>
            <person name="Chang J.L."/>
            <person name="Duke S."/>
            <person name="Garber M."/>
            <person name="Gentles A.J."/>
            <person name="Goodstadt L."/>
            <person name="Heger A."/>
            <person name="Jurka J."/>
            <person name="Kamal M."/>
            <person name="Mauceli E."/>
            <person name="Searle S.M."/>
            <person name="Sharpe T."/>
            <person name="Baker M.L."/>
            <person name="Batzer M.A."/>
            <person name="Benos P.V."/>
            <person name="Belov K."/>
            <person name="Clamp M."/>
            <person name="Cook A."/>
            <person name="Cuff J."/>
            <person name="Das R."/>
            <person name="Davidow L."/>
            <person name="Deakin J.E."/>
            <person name="Fazzari M.J."/>
            <person name="Glass J.L."/>
            <person name="Grabherr M."/>
            <person name="Greally J.M."/>
            <person name="Gu W."/>
            <person name="Hore T.A."/>
            <person name="Huttley G.A."/>
            <person name="Kleber M."/>
            <person name="Jirtle R.L."/>
            <person name="Koina E."/>
            <person name="Lee J.T."/>
            <person name="Mahony S."/>
            <person name="Marra M.A."/>
            <person name="Miller R.D."/>
            <person name="Nicholls R.D."/>
            <person name="Oda M."/>
            <person name="Papenfuss A.T."/>
            <person name="Parra Z.E."/>
            <person name="Pollock D.D."/>
            <person name="Ray D.A."/>
            <person name="Schein J.E."/>
            <person name="Speed T.P."/>
            <person name="Thompson K."/>
            <person name="VandeBerg J.L."/>
            <person name="Wade C.M."/>
            <person name="Walker J.A."/>
            <person name="Waters P.D."/>
            <person name="Webber C."/>
            <person name="Weidman J.R."/>
            <person name="Xie X."/>
            <person name="Zody M.C."/>
            <person name="Baldwin J."/>
            <person name="Abdouelleil A."/>
            <person name="Abdulkadir J."/>
            <person name="Abebe A."/>
            <person name="Abera B."/>
            <person name="Abreu J."/>
            <person name="Acer S.C."/>
            <person name="Aftuck L."/>
            <person name="Alexander A."/>
            <person name="An P."/>
            <person name="Anderson E."/>
            <person name="Anderson S."/>
            <person name="Arachi H."/>
            <person name="Azer M."/>
            <person name="Bachantsang P."/>
            <person name="Barry A."/>
            <person name="Bayul T."/>
            <person name="Berlin A."/>
            <person name="Bessette D."/>
            <person name="Bloom T."/>
            <person name="Bloom T."/>
            <person name="Boguslavskiy L."/>
            <person name="Bonnet C."/>
            <person name="Boukhgalter B."/>
            <person name="Bourzgui I."/>
            <person name="Brown A."/>
            <person name="Cahill P."/>
            <person name="Channer S."/>
            <person name="Cheshatsang Y."/>
            <person name="Chuda L."/>
            <person name="Citroen M."/>
            <person name="Collymore A."/>
            <person name="Cooke P."/>
            <person name="Costello M."/>
            <person name="D'Aco K."/>
            <person name="Daza R."/>
            <person name="De Haan G."/>
            <person name="DeGray S."/>
            <person name="DeMaso C."/>
            <person name="Dhargay N."/>
            <person name="Dooley K."/>
            <person name="Dooley E."/>
            <person name="Doricent M."/>
            <person name="Dorje P."/>
            <person name="Dorjee K."/>
            <person name="Dupes A."/>
            <person name="Elong R."/>
            <person name="Falk J."/>
            <person name="Farina A."/>
            <person name="Faro S."/>
            <person name="Ferguson D."/>
            <person name="Fisher S."/>
            <person name="Foley C.D."/>
            <person name="Franke A."/>
            <person name="Friedrich D."/>
            <person name="Gadbois L."/>
            <person name="Gearin G."/>
            <person name="Gearin C.R."/>
            <person name="Giannoukos G."/>
            <person name="Goode T."/>
            <person name="Graham J."/>
            <person name="Grandbois E."/>
            <person name="Grewal S."/>
            <person name="Gyaltsen K."/>
            <person name="Hafez N."/>
            <person name="Hagos B."/>
            <person name="Hall J."/>
            <person name="Henson C."/>
            <person name="Hollinger A."/>
            <person name="Honan T."/>
            <person name="Huard M.D."/>
            <person name="Hughes L."/>
            <person name="Hurhula B."/>
            <person name="Husby M.E."/>
            <person name="Kamat A."/>
            <person name="Kanga B."/>
            <person name="Kashin S."/>
            <person name="Khazanovich D."/>
            <person name="Kisner P."/>
            <person name="Lance K."/>
            <person name="Lara M."/>
            <person name="Lee W."/>
            <person name="Lennon N."/>
            <person name="Letendre F."/>
            <person name="LeVine R."/>
            <person name="Lipovsky A."/>
            <person name="Liu X."/>
            <person name="Liu J."/>
            <person name="Liu S."/>
            <person name="Lokyitsang T."/>
            <person name="Lokyitsang Y."/>
            <person name="Lubonja R."/>
            <person name="Lui A."/>
            <person name="MacDonald P."/>
            <person name="Magnisalis V."/>
            <person name="Maru K."/>
            <person name="Matthews C."/>
            <person name="McCusker W."/>
            <person name="McDonough S."/>
            <person name="Mehta T."/>
            <person name="Meldrim J."/>
            <person name="Meneus L."/>
            <person name="Mihai O."/>
            <person name="Mihalev A."/>
            <person name="Mihova T."/>
            <person name="Mittelman R."/>
            <person name="Mlenga V."/>
            <person name="Montmayeur A."/>
            <person name="Mulrain L."/>
            <person name="Navidi A."/>
            <person name="Naylor J."/>
            <person name="Negash T."/>
            <person name="Nguyen T."/>
            <person name="Nguyen N."/>
            <person name="Nicol R."/>
            <person name="Norbu C."/>
            <person name="Norbu N."/>
            <person name="Novod N."/>
            <person name="O'Neill B."/>
            <person name="Osman S."/>
            <person name="Markiewicz E."/>
            <person name="Oyono O.L."/>
            <person name="Patti C."/>
            <person name="Phunkhang P."/>
            <person name="Pierre F."/>
            <person name="Priest M."/>
            <person name="Raghuraman S."/>
            <person name="Rege F."/>
            <person name="Reyes R."/>
            <person name="Rise C."/>
            <person name="Rogov P."/>
            <person name="Ross K."/>
            <person name="Ryan E."/>
            <person name="Settipalli S."/>
            <person name="Shea T."/>
            <person name="Sherpa N."/>
            <person name="Shi L."/>
            <person name="Shih D."/>
            <person name="Sparrow T."/>
            <person name="Spaulding J."/>
            <person name="Stalker J."/>
            <person name="Stange-Thomann N."/>
            <person name="Stavropoulos S."/>
            <person name="Stone C."/>
            <person name="Strader C."/>
            <person name="Tesfaye S."/>
            <person name="Thomson T."/>
            <person name="Thoulutsang Y."/>
            <person name="Thoulutsang D."/>
            <person name="Topham K."/>
            <person name="Topping I."/>
            <person name="Tsamla T."/>
            <person name="Vassiliev H."/>
            <person name="Vo A."/>
            <person name="Wangchuk T."/>
            <person name="Wangdi T."/>
            <person name="Weiand M."/>
            <person name="Wilkinson J."/>
            <person name="Wilson A."/>
            <person name="Yadav S."/>
            <person name="Young G."/>
            <person name="Yu Q."/>
            <person name="Zembek L."/>
            <person name="Zhong D."/>
            <person name="Zimmer A."/>
            <person name="Zwirko Z."/>
            <person name="Jaffe D.B."/>
            <person name="Alvarez P."/>
            <person name="Brockman W."/>
            <person name="Butler J."/>
            <person name="Chin C."/>
            <person name="Gnerre S."/>
            <person name="MacCallum I."/>
            <person name="Graves J.A."/>
            <person name="Ponting C.P."/>
            <person name="Breen M."/>
            <person name="Samollow P.B."/>
            <person name="Lander E.S."/>
            <person name="Lindblad-Toh K."/>
        </authorList>
    </citation>
    <scope>NUCLEOTIDE SEQUENCE [LARGE SCALE GENOMIC DNA]</scope>
</reference>
<reference evidence="22" key="3">
    <citation type="submission" date="2025-09" db="UniProtKB">
        <authorList>
            <consortium name="Ensembl"/>
        </authorList>
    </citation>
    <scope>IDENTIFICATION</scope>
</reference>
<dbReference type="eggNOG" id="KOG2619">
    <property type="taxonomic scope" value="Eukaryota"/>
</dbReference>
<reference evidence="22" key="2">
    <citation type="submission" date="2025-08" db="UniProtKB">
        <authorList>
            <consortium name="Ensembl"/>
        </authorList>
    </citation>
    <scope>IDENTIFICATION</scope>
</reference>
<evidence type="ECO:0000256" key="9">
    <source>
        <dbReference type="ARBA" id="ARBA00023034"/>
    </source>
</evidence>
<keyword evidence="7" id="KW-0735">Signal-anchor</keyword>
<dbReference type="GO" id="GO:0006954">
    <property type="term" value="P:inflammatory response"/>
    <property type="evidence" value="ECO:0007669"/>
    <property type="project" value="UniProtKB-KW"/>
</dbReference>
<protein>
    <recommendedName>
        <fullName evidence="18">Fucosyltransferase</fullName>
        <ecNumber evidence="18">2.4.1.-</ecNumber>
    </recommendedName>
</protein>
<keyword evidence="10 18" id="KW-0472">Membrane</keyword>
<dbReference type="Pfam" id="PF00852">
    <property type="entry name" value="Glyco_transf_10"/>
    <property type="match status" value="1"/>
</dbReference>
<evidence type="ECO:0000256" key="4">
    <source>
        <dbReference type="ARBA" id="ARBA00022676"/>
    </source>
</evidence>
<dbReference type="GO" id="GO:0009311">
    <property type="term" value="P:oligosaccharide metabolic process"/>
    <property type="evidence" value="ECO:0007669"/>
    <property type="project" value="Ensembl"/>
</dbReference>
<dbReference type="GeneTree" id="ENSGT00940000162506"/>
<dbReference type="GO" id="GO:0046920">
    <property type="term" value="F:alpha-(1-&gt;3)-fucosyltransferase activity"/>
    <property type="evidence" value="ECO:0000318"/>
    <property type="project" value="GO_Central"/>
</dbReference>
<dbReference type="InterPro" id="IPR038577">
    <property type="entry name" value="GT10-like_C_sf"/>
</dbReference>
<evidence type="ECO:0000256" key="16">
    <source>
        <dbReference type="ARBA" id="ARBA00036481"/>
    </source>
</evidence>
<dbReference type="Gene3D" id="3.40.50.11660">
    <property type="entry name" value="Glycosyl transferase family 10, C-terminal domain"/>
    <property type="match status" value="1"/>
</dbReference>
<comment type="function">
    <text evidence="17">Catalyzes alpha(1-&gt;3) linkage of fucosyl moiety transferred from GDP-beta-L-fucose to N-acetyl glucosamine (GlcNAc) within type 2 lactosamine (LacNAc, Gal-beta(1-&gt;4)GlcNAc) glycan attached to N- or O-linked glycoproteins. Robustly fucosylates nonsialylated distal LacNAc unit of the polylactosamine chain to form Lewis X antigen (CD15), a glycan determinant known to mediate important cellular functions in development and immunity. Fucosylates with lower efficiency sialylated LacNAc acceptors to form sialyl Lewis X and 6-sulfo sialyl Lewis X determinants that serve as recognition epitopes for C-type lectins. Together with FUT7 contributes to SELE, SELL and SELP selectin ligand biosynthesis and selectin-dependent lymphocyte homing, leukocyte migration and blood leukocyte homeostasis. In a cell type specific manner, may also fucosylate the internal LacNAc unit of the polylactosamine chain to form VIM-2 antigen that serves as recognition epitope for SELE.</text>
</comment>
<dbReference type="Bgee" id="ENSMODG00000024373">
    <property type="expression patterns" value="Expressed in extraembryonic membrane and 14 other cell types or tissues"/>
</dbReference>
<dbReference type="HOGENOM" id="CLU_032075_4_0_1"/>
<evidence type="ECO:0000256" key="13">
    <source>
        <dbReference type="ARBA" id="ARBA00029329"/>
    </source>
</evidence>
<evidence type="ECO:0000256" key="11">
    <source>
        <dbReference type="ARBA" id="ARBA00023180"/>
    </source>
</evidence>
<evidence type="ECO:0000256" key="8">
    <source>
        <dbReference type="ARBA" id="ARBA00022989"/>
    </source>
</evidence>
<dbReference type="UniPathway" id="UPA00378"/>
<dbReference type="GO" id="GO:0032580">
    <property type="term" value="C:Golgi cisterna membrane"/>
    <property type="evidence" value="ECO:0007669"/>
    <property type="project" value="UniProtKB-SubCell"/>
</dbReference>
<dbReference type="PANTHER" id="PTHR11929">
    <property type="entry name" value="ALPHA- 1,3 -FUCOSYLTRANSFERASE"/>
    <property type="match status" value="1"/>
</dbReference>
<evidence type="ECO:0000256" key="14">
    <source>
        <dbReference type="ARBA" id="ARBA00035849"/>
    </source>
</evidence>
<evidence type="ECO:0000256" key="17">
    <source>
        <dbReference type="ARBA" id="ARBA00046186"/>
    </source>
</evidence>
<keyword evidence="5 18" id="KW-0808">Transferase</keyword>
<dbReference type="Proteomes" id="UP000002280">
    <property type="component" value="Chromosome 4"/>
</dbReference>
<keyword evidence="23" id="KW-1185">Reference proteome</keyword>
<feature type="domain" description="Fucosyltransferase N-terminal" evidence="21">
    <location>
        <begin position="141"/>
        <end position="272"/>
    </location>
</feature>
<dbReference type="GO" id="GO:0097022">
    <property type="term" value="P:lymphocyte migration into lymph node"/>
    <property type="evidence" value="ECO:0007669"/>
    <property type="project" value="Ensembl"/>
</dbReference>
<comment type="catalytic activity">
    <reaction evidence="15">
        <text>an alpha-Neu5Ac-(2-&gt;3)-beta-D-Gal-(1-&gt;4)-beta-D-GlcNAc-(1-&gt;3)-beta-D-Gal-(1-&gt;4)-beta-D-GlcNAc derivative + GDP-beta-L-fucose = an alpha-Neu5Ac-(2-&gt;3)-beta-D-Gal-(1-&gt;4)-beta-D-GlcNAc-(1-&gt;3)-beta-D-Gal-(1-&gt;4)-[alpha-L-Fuc-(1-&gt;3)]-beta-D-GlcNAc derivative + GDP + H(+)</text>
        <dbReference type="Rhea" id="RHEA:68044"/>
        <dbReference type="ChEBI" id="CHEBI:15378"/>
        <dbReference type="ChEBI" id="CHEBI:57273"/>
        <dbReference type="ChEBI" id="CHEBI:58189"/>
        <dbReference type="ChEBI" id="CHEBI:145343"/>
        <dbReference type="ChEBI" id="CHEBI:176900"/>
    </reaction>
    <physiologicalReaction direction="left-to-right" evidence="15">
        <dbReference type="Rhea" id="RHEA:68045"/>
    </physiologicalReaction>
</comment>
<comment type="subcellular location">
    <subcellularLocation>
        <location evidence="1 18">Golgi apparatus</location>
        <location evidence="1 18">Golgi stack membrane</location>
        <topology evidence="1 18">Single-pass type II membrane protein</topology>
    </subcellularLocation>
</comment>